<evidence type="ECO:0000259" key="7">
    <source>
        <dbReference type="PROSITE" id="PS50048"/>
    </source>
</evidence>
<dbReference type="InterPro" id="IPR036864">
    <property type="entry name" value="Zn2-C6_fun-type_DNA-bd_sf"/>
</dbReference>
<dbReference type="AlphaFoldDB" id="A0A8H6VSC4"/>
<feature type="region of interest" description="Disordered" evidence="6">
    <location>
        <begin position="1"/>
        <end position="23"/>
    </location>
</feature>
<proteinExistence type="predicted"/>
<evidence type="ECO:0000313" key="8">
    <source>
        <dbReference type="EMBL" id="KAF7292034.1"/>
    </source>
</evidence>
<dbReference type="PROSITE" id="PS50048">
    <property type="entry name" value="ZN2_CY6_FUNGAL_2"/>
    <property type="match status" value="1"/>
</dbReference>
<protein>
    <submittedName>
        <fullName evidence="8">Zn(2)-C6 fungal-type domain-containing protein</fullName>
    </submittedName>
</protein>
<dbReference type="OrthoDB" id="3031538at2759"/>
<keyword evidence="5" id="KW-0539">Nucleus</keyword>
<dbReference type="GO" id="GO:0000981">
    <property type="term" value="F:DNA-binding transcription factor activity, RNA polymerase II-specific"/>
    <property type="evidence" value="ECO:0007669"/>
    <property type="project" value="InterPro"/>
</dbReference>
<dbReference type="PANTHER" id="PTHR47338">
    <property type="entry name" value="ZN(II)2CYS6 TRANSCRIPTION FACTOR (EUROFUNG)-RELATED"/>
    <property type="match status" value="1"/>
</dbReference>
<dbReference type="GO" id="GO:0005634">
    <property type="term" value="C:nucleus"/>
    <property type="evidence" value="ECO:0007669"/>
    <property type="project" value="UniProtKB-SubCell"/>
</dbReference>
<dbReference type="Proteomes" id="UP000636479">
    <property type="component" value="Unassembled WGS sequence"/>
</dbReference>
<dbReference type="RefSeq" id="XP_037214761.1">
    <property type="nucleotide sequence ID" value="XM_037368793.1"/>
</dbReference>
<keyword evidence="4" id="KW-0804">Transcription</keyword>
<dbReference type="PROSITE" id="PS00463">
    <property type="entry name" value="ZN2_CY6_FUNGAL_1"/>
    <property type="match status" value="1"/>
</dbReference>
<dbReference type="SMART" id="SM00066">
    <property type="entry name" value="GAL4"/>
    <property type="match status" value="1"/>
</dbReference>
<evidence type="ECO:0000256" key="3">
    <source>
        <dbReference type="ARBA" id="ARBA00023015"/>
    </source>
</evidence>
<keyword evidence="9" id="KW-1185">Reference proteome</keyword>
<evidence type="ECO:0000256" key="1">
    <source>
        <dbReference type="ARBA" id="ARBA00004123"/>
    </source>
</evidence>
<name>A0A8H6VSC4_9AGAR</name>
<keyword evidence="2" id="KW-0479">Metal-binding</keyword>
<feature type="domain" description="Zn(2)-C6 fungal-type" evidence="7">
    <location>
        <begin position="30"/>
        <end position="62"/>
    </location>
</feature>
<gene>
    <name evidence="8" type="ORF">MIND_01229400</name>
</gene>
<evidence type="ECO:0000256" key="2">
    <source>
        <dbReference type="ARBA" id="ARBA00022723"/>
    </source>
</evidence>
<comment type="caution">
    <text evidence="8">The sequence shown here is derived from an EMBL/GenBank/DDBJ whole genome shotgun (WGS) entry which is preliminary data.</text>
</comment>
<dbReference type="CDD" id="cd12148">
    <property type="entry name" value="fungal_TF_MHR"/>
    <property type="match status" value="1"/>
</dbReference>
<dbReference type="InterPro" id="IPR050815">
    <property type="entry name" value="TF_fung"/>
</dbReference>
<dbReference type="Gene3D" id="4.10.240.10">
    <property type="entry name" value="Zn(2)-C6 fungal-type DNA-binding domain"/>
    <property type="match status" value="1"/>
</dbReference>
<organism evidence="8 9">
    <name type="scientific">Mycena indigotica</name>
    <dbReference type="NCBI Taxonomy" id="2126181"/>
    <lineage>
        <taxon>Eukaryota</taxon>
        <taxon>Fungi</taxon>
        <taxon>Dikarya</taxon>
        <taxon>Basidiomycota</taxon>
        <taxon>Agaricomycotina</taxon>
        <taxon>Agaricomycetes</taxon>
        <taxon>Agaricomycetidae</taxon>
        <taxon>Agaricales</taxon>
        <taxon>Marasmiineae</taxon>
        <taxon>Mycenaceae</taxon>
        <taxon>Mycena</taxon>
    </lineage>
</organism>
<dbReference type="GeneID" id="59351309"/>
<keyword evidence="3" id="KW-0805">Transcription regulation</keyword>
<accession>A0A8H6VSC4</accession>
<evidence type="ECO:0000256" key="6">
    <source>
        <dbReference type="SAM" id="MobiDB-lite"/>
    </source>
</evidence>
<dbReference type="InterPro" id="IPR001138">
    <property type="entry name" value="Zn2Cys6_DnaBD"/>
</dbReference>
<evidence type="ECO:0000256" key="5">
    <source>
        <dbReference type="ARBA" id="ARBA00023242"/>
    </source>
</evidence>
<dbReference type="SUPFAM" id="SSF57701">
    <property type="entry name" value="Zn2/Cys6 DNA-binding domain"/>
    <property type="match status" value="1"/>
</dbReference>
<evidence type="ECO:0000256" key="4">
    <source>
        <dbReference type="ARBA" id="ARBA00023163"/>
    </source>
</evidence>
<dbReference type="PANTHER" id="PTHR47338:SF29">
    <property type="entry name" value="ZN(2)-C6 FUNGAL-TYPE DOMAIN-CONTAINING PROTEIN"/>
    <property type="match status" value="1"/>
</dbReference>
<dbReference type="EMBL" id="JACAZF010000012">
    <property type="protein sequence ID" value="KAF7292034.1"/>
    <property type="molecule type" value="Genomic_DNA"/>
</dbReference>
<reference evidence="8" key="1">
    <citation type="submission" date="2020-05" db="EMBL/GenBank/DDBJ databases">
        <title>Mycena genomes resolve the evolution of fungal bioluminescence.</title>
        <authorList>
            <person name="Tsai I.J."/>
        </authorList>
    </citation>
    <scope>NUCLEOTIDE SEQUENCE</scope>
    <source>
        <strain evidence="8">171206Taipei</strain>
    </source>
</reference>
<feature type="compositionally biased region" description="Basic residues" evidence="6">
    <location>
        <begin position="10"/>
        <end position="23"/>
    </location>
</feature>
<dbReference type="Pfam" id="PF00172">
    <property type="entry name" value="Zn_clus"/>
    <property type="match status" value="1"/>
</dbReference>
<sequence length="606" mass="65406">MELDSTANKTKPKRIRAPKPRKPALRRGKACLNCRHLKIRCDGVHPICGNCVRVPKDEPCIFILPLSARRRSAAASLPMEHHSIDALTFSGSSAGYPLAPSSPSSSPESIFLLPVTEHTPGSSPAPSGSDSSSCGDALSYFSCLSESRSEDLQVEQHPETIELLLQFFLPSATQLNFFLHIDRFVTSAICPIISGLELLGDLLGPTPPLLYAVCLWGAHLAGPNHHLFSLKAAFLRRALRYLSAEIYASATRETTDVIQTIQAQVLLATYFLVNKQLLAAHVQAGGAATLAIGYKLHLLGSPRRYDQDLSEVSIRHPHDAVEEGEWIRAFWAVVRLQTTLELVEIASNMVGSPHVKAGSIHCSSNILSCFENEIETPWPGHMDDYDLLLTPPLAQSNGGESAISRLLYGELDYCCDGSSAMYPAQAAVLFSQASRMALNPTDPLSDLLLTRISLFMDSLSGLDANEDLLNAHALAAAASIILRRPQAGCGPNRQPALIDAAGTILHLLGRPGLHGIDAIAHGLTSPTTSSLCYFACSIFCDEIHAWKTHSVLFGLGQQGAPGPEAILGLQLQEGMRVLGTFVGGNPLAEQQLTEIQERYSTFFGVL</sequence>
<evidence type="ECO:0000313" key="9">
    <source>
        <dbReference type="Proteomes" id="UP000636479"/>
    </source>
</evidence>
<dbReference type="CDD" id="cd00067">
    <property type="entry name" value="GAL4"/>
    <property type="match status" value="1"/>
</dbReference>
<comment type="subcellular location">
    <subcellularLocation>
        <location evidence="1">Nucleus</location>
    </subcellularLocation>
</comment>
<dbReference type="GO" id="GO:0008270">
    <property type="term" value="F:zinc ion binding"/>
    <property type="evidence" value="ECO:0007669"/>
    <property type="project" value="InterPro"/>
</dbReference>